<reference evidence="1" key="1">
    <citation type="submission" date="2021-06" db="EMBL/GenBank/DDBJ databases">
        <authorList>
            <person name="Hodson N. C."/>
            <person name="Mongue J. A."/>
            <person name="Jaron S. K."/>
        </authorList>
    </citation>
    <scope>NUCLEOTIDE SEQUENCE</scope>
</reference>
<dbReference type="EMBL" id="CAJVCH010571060">
    <property type="protein sequence ID" value="CAG7836507.1"/>
    <property type="molecule type" value="Genomic_DNA"/>
</dbReference>
<dbReference type="OrthoDB" id="414418at2759"/>
<evidence type="ECO:0000313" key="1">
    <source>
        <dbReference type="EMBL" id="CAG7836507.1"/>
    </source>
</evidence>
<sequence>MDCNWRIKNNLERTPEDEVGSGEEGILDLWRAAITFGIILTMVRRIVIVRHGERVDHVFGMNDWLDLAFDNQGRYRKINLNMPDGLPIRAGAPRSFYKDGPLTQVGVLQGQLVGKGLLEESILRPGFEVFVSPAYRSIQTATAMLEGMKSNSLLKIEPYLFEWTGWYSEGIPSFLTTPELLANGFKNIDTSYNPVTKMSDLVVDEEVANYYTRTYDLVNRLIASTDNDLLLVAHGSTLEVGTRQLLGHPPRTTHKDMLQTLFAVPYGGVAVVELDEEVNKWKIIKNGKISISHSAVSNFCSHKNFVERDINYLK</sequence>
<dbReference type="InterPro" id="IPR013078">
    <property type="entry name" value="His_Pase_superF_clade-1"/>
</dbReference>
<comment type="caution">
    <text evidence="1">The sequence shown here is derived from an EMBL/GenBank/DDBJ whole genome shotgun (WGS) entry which is preliminary data.</text>
</comment>
<dbReference type="CDD" id="cd07067">
    <property type="entry name" value="HP_PGM_like"/>
    <property type="match status" value="1"/>
</dbReference>
<evidence type="ECO:0000313" key="2">
    <source>
        <dbReference type="Proteomes" id="UP000708208"/>
    </source>
</evidence>
<dbReference type="PANTHER" id="PTHR16469:SF27">
    <property type="entry name" value="UBIQUITIN-ASSOCIATED AND SH3 DOMAIN-CONTAINING BA-RELATED"/>
    <property type="match status" value="1"/>
</dbReference>
<protein>
    <recommendedName>
        <fullName evidence="3">Phosphoglycerate mutase</fullName>
    </recommendedName>
</protein>
<keyword evidence="2" id="KW-1185">Reference proteome</keyword>
<accession>A0A8J2LHM2</accession>
<dbReference type="Proteomes" id="UP000708208">
    <property type="component" value="Unassembled WGS sequence"/>
</dbReference>
<name>A0A8J2LHM2_9HEXA</name>
<dbReference type="InterPro" id="IPR051710">
    <property type="entry name" value="Phosphatase_SH3-domain"/>
</dbReference>
<proteinExistence type="predicted"/>
<evidence type="ECO:0008006" key="3">
    <source>
        <dbReference type="Google" id="ProtNLM"/>
    </source>
</evidence>
<dbReference type="Pfam" id="PF00300">
    <property type="entry name" value="His_Phos_1"/>
    <property type="match status" value="1"/>
</dbReference>
<dbReference type="PANTHER" id="PTHR16469">
    <property type="entry name" value="UBIQUITIN-ASSOCIATED AND SH3 DOMAIN-CONTAINING BA-RELATED"/>
    <property type="match status" value="1"/>
</dbReference>
<dbReference type="AlphaFoldDB" id="A0A8J2LHM2"/>
<gene>
    <name evidence="1" type="ORF">AFUS01_LOCUS45745</name>
</gene>
<organism evidence="1 2">
    <name type="scientific">Allacma fusca</name>
    <dbReference type="NCBI Taxonomy" id="39272"/>
    <lineage>
        <taxon>Eukaryota</taxon>
        <taxon>Metazoa</taxon>
        <taxon>Ecdysozoa</taxon>
        <taxon>Arthropoda</taxon>
        <taxon>Hexapoda</taxon>
        <taxon>Collembola</taxon>
        <taxon>Symphypleona</taxon>
        <taxon>Sminthuridae</taxon>
        <taxon>Allacma</taxon>
    </lineage>
</organism>